<sequence length="253" mass="27365">MRKRLLGSVIHAGAVLDLFTPQMRQWGITEIAAELGISKSSTHALVTSLTEIGLLEREDSRRVRLGHKMLGFGETVLAGSEVFNSMRDLLNELMQKMGRSVYLAVKEGKNIVYVNRLQGSSAVPASLGSATSTLPPHASAAGKILLAHQTQDDIRRIVDSQGLKRFTKMTLTSELALAQELNVVKRQGYALSNGEFVSDLYCVAAPVRDHNNQVVAAMGIGATAADFEFSQAALIKEVVRAANVASRAQGWHP</sequence>
<protein>
    <submittedName>
        <fullName evidence="6">DNA-binding IclR family transcriptional regulator</fullName>
    </submittedName>
</protein>
<dbReference type="EMBL" id="JACIDG010000014">
    <property type="protein sequence ID" value="MBB3917593.1"/>
    <property type="molecule type" value="Genomic_DNA"/>
</dbReference>
<dbReference type="PANTHER" id="PTHR30136">
    <property type="entry name" value="HELIX-TURN-HELIX TRANSCRIPTIONAL REGULATOR, ICLR FAMILY"/>
    <property type="match status" value="1"/>
</dbReference>
<evidence type="ECO:0000256" key="1">
    <source>
        <dbReference type="ARBA" id="ARBA00023015"/>
    </source>
</evidence>
<dbReference type="Pfam" id="PF09339">
    <property type="entry name" value="HTH_IclR"/>
    <property type="match status" value="1"/>
</dbReference>
<dbReference type="PROSITE" id="PS51077">
    <property type="entry name" value="HTH_ICLR"/>
    <property type="match status" value="1"/>
</dbReference>
<dbReference type="SMART" id="SM00346">
    <property type="entry name" value="HTH_ICLR"/>
    <property type="match status" value="1"/>
</dbReference>
<dbReference type="SUPFAM" id="SSF55781">
    <property type="entry name" value="GAF domain-like"/>
    <property type="match status" value="1"/>
</dbReference>
<dbReference type="InterPro" id="IPR036390">
    <property type="entry name" value="WH_DNA-bd_sf"/>
</dbReference>
<evidence type="ECO:0000259" key="5">
    <source>
        <dbReference type="PROSITE" id="PS51078"/>
    </source>
</evidence>
<dbReference type="GO" id="GO:0003700">
    <property type="term" value="F:DNA-binding transcription factor activity"/>
    <property type="evidence" value="ECO:0007669"/>
    <property type="project" value="TreeGrafter"/>
</dbReference>
<feature type="domain" description="HTH iclR-type" evidence="4">
    <location>
        <begin position="6"/>
        <end position="67"/>
    </location>
</feature>
<keyword evidence="2 6" id="KW-0238">DNA-binding</keyword>
<dbReference type="GO" id="GO:0003677">
    <property type="term" value="F:DNA binding"/>
    <property type="evidence" value="ECO:0007669"/>
    <property type="project" value="UniProtKB-KW"/>
</dbReference>
<evidence type="ECO:0000313" key="7">
    <source>
        <dbReference type="Proteomes" id="UP000545490"/>
    </source>
</evidence>
<dbReference type="Proteomes" id="UP000545490">
    <property type="component" value="Unassembled WGS sequence"/>
</dbReference>
<dbReference type="Gene3D" id="3.30.450.40">
    <property type="match status" value="1"/>
</dbReference>
<dbReference type="PROSITE" id="PS51078">
    <property type="entry name" value="ICLR_ED"/>
    <property type="match status" value="1"/>
</dbReference>
<dbReference type="InterPro" id="IPR029016">
    <property type="entry name" value="GAF-like_dom_sf"/>
</dbReference>
<feature type="domain" description="IclR-ED" evidence="5">
    <location>
        <begin position="68"/>
        <end position="251"/>
    </location>
</feature>
<dbReference type="InterPro" id="IPR050707">
    <property type="entry name" value="HTH_MetabolicPath_Reg"/>
</dbReference>
<evidence type="ECO:0000256" key="3">
    <source>
        <dbReference type="ARBA" id="ARBA00023163"/>
    </source>
</evidence>
<dbReference type="InterPro" id="IPR014757">
    <property type="entry name" value="Tscrpt_reg_IclR_C"/>
</dbReference>
<keyword evidence="3" id="KW-0804">Transcription</keyword>
<accession>A0A7W6BBM5</accession>
<evidence type="ECO:0000313" key="6">
    <source>
        <dbReference type="EMBL" id="MBB3917593.1"/>
    </source>
</evidence>
<proteinExistence type="predicted"/>
<dbReference type="Pfam" id="PF01614">
    <property type="entry name" value="IclR_C"/>
    <property type="match status" value="1"/>
</dbReference>
<evidence type="ECO:0000256" key="2">
    <source>
        <dbReference type="ARBA" id="ARBA00023125"/>
    </source>
</evidence>
<dbReference type="PANTHER" id="PTHR30136:SF35">
    <property type="entry name" value="HTH-TYPE TRANSCRIPTIONAL REGULATOR RV1719"/>
    <property type="match status" value="1"/>
</dbReference>
<dbReference type="InterPro" id="IPR005471">
    <property type="entry name" value="Tscrpt_reg_IclR_N"/>
</dbReference>
<organism evidence="6 7">
    <name type="scientific">Rhizobium fabae</name>
    <dbReference type="NCBI Taxonomy" id="573179"/>
    <lineage>
        <taxon>Bacteria</taxon>
        <taxon>Pseudomonadati</taxon>
        <taxon>Pseudomonadota</taxon>
        <taxon>Alphaproteobacteria</taxon>
        <taxon>Hyphomicrobiales</taxon>
        <taxon>Rhizobiaceae</taxon>
        <taxon>Rhizobium/Agrobacterium group</taxon>
        <taxon>Rhizobium</taxon>
    </lineage>
</organism>
<evidence type="ECO:0000259" key="4">
    <source>
        <dbReference type="PROSITE" id="PS51077"/>
    </source>
</evidence>
<name>A0A7W6BBM5_9HYPH</name>
<dbReference type="GO" id="GO:0045892">
    <property type="term" value="P:negative regulation of DNA-templated transcription"/>
    <property type="evidence" value="ECO:0007669"/>
    <property type="project" value="TreeGrafter"/>
</dbReference>
<dbReference type="AlphaFoldDB" id="A0A7W6BBM5"/>
<dbReference type="Gene3D" id="1.10.10.10">
    <property type="entry name" value="Winged helix-like DNA-binding domain superfamily/Winged helix DNA-binding domain"/>
    <property type="match status" value="1"/>
</dbReference>
<dbReference type="InterPro" id="IPR036388">
    <property type="entry name" value="WH-like_DNA-bd_sf"/>
</dbReference>
<dbReference type="SUPFAM" id="SSF46785">
    <property type="entry name" value="Winged helix' DNA-binding domain"/>
    <property type="match status" value="1"/>
</dbReference>
<reference evidence="6 7" key="1">
    <citation type="submission" date="2020-08" db="EMBL/GenBank/DDBJ databases">
        <title>Genomic Encyclopedia of Type Strains, Phase IV (KMG-IV): sequencing the most valuable type-strain genomes for metagenomic binning, comparative biology and taxonomic classification.</title>
        <authorList>
            <person name="Goeker M."/>
        </authorList>
    </citation>
    <scope>NUCLEOTIDE SEQUENCE [LARGE SCALE GENOMIC DNA]</scope>
    <source>
        <strain evidence="6 7">DSM 19331</strain>
    </source>
</reference>
<comment type="caution">
    <text evidence="6">The sequence shown here is derived from an EMBL/GenBank/DDBJ whole genome shotgun (WGS) entry which is preliminary data.</text>
</comment>
<keyword evidence="1" id="KW-0805">Transcription regulation</keyword>
<gene>
    <name evidence="6" type="ORF">GGQ65_004912</name>
</gene>